<evidence type="ECO:0000313" key="2">
    <source>
        <dbReference type="Proteomes" id="UP000199184"/>
    </source>
</evidence>
<protein>
    <submittedName>
        <fullName evidence="1">Uncharacterized protein</fullName>
    </submittedName>
</protein>
<dbReference type="AlphaFoldDB" id="A0A1C3XM22"/>
<sequence>MFTYETADQKEVRRFRIAQFNGRMATVRAGESTVTGFVRSVLEHESSMPPRWTITIIPNGPKEEIKPLRPVSRARPFAEDYF</sequence>
<reference evidence="2" key="1">
    <citation type="submission" date="2016-08" db="EMBL/GenBank/DDBJ databases">
        <authorList>
            <person name="Varghese N."/>
            <person name="Submissions Spin"/>
        </authorList>
    </citation>
    <scope>NUCLEOTIDE SEQUENCE [LARGE SCALE GENOMIC DNA]</scope>
    <source>
        <strain evidence="2">ERR11</strain>
    </source>
</reference>
<name>A0A1C3XM22_9BRAD</name>
<organism evidence="1 2">
    <name type="scientific">Bradyrhizobium shewense</name>
    <dbReference type="NCBI Taxonomy" id="1761772"/>
    <lineage>
        <taxon>Bacteria</taxon>
        <taxon>Pseudomonadati</taxon>
        <taxon>Pseudomonadota</taxon>
        <taxon>Alphaproteobacteria</taxon>
        <taxon>Hyphomicrobiales</taxon>
        <taxon>Nitrobacteraceae</taxon>
        <taxon>Bradyrhizobium</taxon>
    </lineage>
</organism>
<dbReference type="GeneID" id="92963432"/>
<dbReference type="RefSeq" id="WP_038949373.1">
    <property type="nucleotide sequence ID" value="NZ_FMAI01000019.1"/>
</dbReference>
<dbReference type="EMBL" id="FMAI01000019">
    <property type="protein sequence ID" value="SCB53297.1"/>
    <property type="molecule type" value="Genomic_DNA"/>
</dbReference>
<keyword evidence="2" id="KW-1185">Reference proteome</keyword>
<evidence type="ECO:0000313" key="1">
    <source>
        <dbReference type="EMBL" id="SCB53297.1"/>
    </source>
</evidence>
<gene>
    <name evidence="1" type="ORF">GA0061098_10196</name>
</gene>
<proteinExistence type="predicted"/>
<accession>A0A1C3XM22</accession>
<dbReference type="Proteomes" id="UP000199184">
    <property type="component" value="Unassembled WGS sequence"/>
</dbReference>